<organism evidence="1 2">
    <name type="scientific">Elliptochloris bilobata</name>
    <dbReference type="NCBI Taxonomy" id="381761"/>
    <lineage>
        <taxon>Eukaryota</taxon>
        <taxon>Viridiplantae</taxon>
        <taxon>Chlorophyta</taxon>
        <taxon>core chlorophytes</taxon>
        <taxon>Trebouxiophyceae</taxon>
        <taxon>Trebouxiophyceae incertae sedis</taxon>
        <taxon>Elliptochloris clade</taxon>
        <taxon>Elliptochloris</taxon>
    </lineage>
</organism>
<reference evidence="1 2" key="1">
    <citation type="journal article" date="2024" name="Nat. Commun.">
        <title>Phylogenomics reveals the evolutionary origins of lichenization in chlorophyte algae.</title>
        <authorList>
            <person name="Puginier C."/>
            <person name="Libourel C."/>
            <person name="Otte J."/>
            <person name="Skaloud P."/>
            <person name="Haon M."/>
            <person name="Grisel S."/>
            <person name="Petersen M."/>
            <person name="Berrin J.G."/>
            <person name="Delaux P.M."/>
            <person name="Dal Grande F."/>
            <person name="Keller J."/>
        </authorList>
    </citation>
    <scope>NUCLEOTIDE SEQUENCE [LARGE SCALE GENOMIC DNA]</scope>
    <source>
        <strain evidence="1 2">SAG 245.80</strain>
    </source>
</reference>
<accession>A0AAW1QZC8</accession>
<dbReference type="AlphaFoldDB" id="A0AAW1QZC8"/>
<dbReference type="Proteomes" id="UP001445335">
    <property type="component" value="Unassembled WGS sequence"/>
</dbReference>
<evidence type="ECO:0000313" key="1">
    <source>
        <dbReference type="EMBL" id="KAK9826502.1"/>
    </source>
</evidence>
<proteinExistence type="predicted"/>
<protein>
    <submittedName>
        <fullName evidence="1">Uncharacterized protein</fullName>
    </submittedName>
</protein>
<keyword evidence="2" id="KW-1185">Reference proteome</keyword>
<comment type="caution">
    <text evidence="1">The sequence shown here is derived from an EMBL/GenBank/DDBJ whole genome shotgun (WGS) entry which is preliminary data.</text>
</comment>
<dbReference type="EMBL" id="JALJOU010000064">
    <property type="protein sequence ID" value="KAK9826502.1"/>
    <property type="molecule type" value="Genomic_DNA"/>
</dbReference>
<sequence length="450" mass="48267">MLRVEPNSGWKHESLAGMQGRCLPPSPMVPFLEGSNAPEEWALHLADPQQLAFLHESAQSALLSPSENWGQLLTGFGVGAAHAECAAAPDSDSAGLCEASMMTNSNGSEREPLCQRHGLQEASATQRAESLPMATTLSTRRKDNEGANAIQVRGVLPLWMDVTKTERCLLLEDSETGDILMPLFYMRAIFEANYSRKLASLKHRRVAAPPGSDLAAAQPPGCAPYWQWAFESPQHVKAIVRQELGEKLMPQGHLRLVLAPIVYNAMAQKACLRALPLYRALRRVLRASTYDALLHHPPAHTLPNVVGSSTAAAEPPETSAPLFSGPRDIAATACKYMITLREDQEDQPVGSKRRAAKGEEGLARTGSGCAAVDCSAAAELADYKRACDKRLKSLSEELALLKTCILQLYTGRQMFPGCDAPAEAAAAAASACHGAALVPVDGSVVLAPMF</sequence>
<name>A0AAW1QZC8_9CHLO</name>
<evidence type="ECO:0000313" key="2">
    <source>
        <dbReference type="Proteomes" id="UP001445335"/>
    </source>
</evidence>
<gene>
    <name evidence="1" type="ORF">WJX81_007296</name>
</gene>